<evidence type="ECO:0000256" key="1">
    <source>
        <dbReference type="SAM" id="Phobius"/>
    </source>
</evidence>
<keyword evidence="1" id="KW-1133">Transmembrane helix</keyword>
<organism evidence="2 3">
    <name type="scientific">Paenibacillus oryzae</name>
    <dbReference type="NCBI Taxonomy" id="1844972"/>
    <lineage>
        <taxon>Bacteria</taxon>
        <taxon>Bacillati</taxon>
        <taxon>Bacillota</taxon>
        <taxon>Bacilli</taxon>
        <taxon>Bacillales</taxon>
        <taxon>Paenibacillaceae</taxon>
        <taxon>Paenibacillus</taxon>
    </lineage>
</organism>
<accession>A0A1A5YI95</accession>
<evidence type="ECO:0000313" key="2">
    <source>
        <dbReference type="EMBL" id="OBR65288.1"/>
    </source>
</evidence>
<dbReference type="STRING" id="1844972.A7K91_20105"/>
<dbReference type="AlphaFoldDB" id="A0A1A5YI95"/>
<gene>
    <name evidence="2" type="ORF">A7K91_20105</name>
</gene>
<dbReference type="RefSeq" id="WP_068683485.1">
    <property type="nucleotide sequence ID" value="NZ_LYPA01000059.1"/>
</dbReference>
<feature type="transmembrane region" description="Helical" evidence="1">
    <location>
        <begin position="55"/>
        <end position="76"/>
    </location>
</feature>
<reference evidence="2 3" key="1">
    <citation type="submission" date="2016-05" db="EMBL/GenBank/DDBJ databases">
        <title>Paenibacillus oryzae. sp. nov., isolated from the rice root.</title>
        <authorList>
            <person name="Zhang J."/>
            <person name="Zhang X."/>
        </authorList>
    </citation>
    <scope>NUCLEOTIDE SEQUENCE [LARGE SCALE GENOMIC DNA]</scope>
    <source>
        <strain evidence="2 3">1DrF-4</strain>
    </source>
</reference>
<keyword evidence="3" id="KW-1185">Reference proteome</keyword>
<sequence length="266" mass="29662">MNNDLNIDRVVRQMREAAIPKVELSDGVMKKVYDSHTVKPATRVQARKRHKMTPVWAAMLTLLLISATSVGAAALFNTDWNNVQIKIGAYNPAPAPETPVEEDFDIEAAVANAAHLWQKVSLEQSAIAYHFNPLRPQEGELALLKSFGVIYSGPENKTWQPNERWLGGIYDVFQGNESVIVAKQQLNTLMTETLRDPEKTLSYTYEEVAWENVINTDDTVAMFAPTSDGNMLEINHKTTDLNVITLDITGGSKEELLAVAETYLTK</sequence>
<proteinExistence type="predicted"/>
<dbReference type="OrthoDB" id="2590065at2"/>
<dbReference type="Proteomes" id="UP000092024">
    <property type="component" value="Unassembled WGS sequence"/>
</dbReference>
<dbReference type="EMBL" id="LYPA01000059">
    <property type="protein sequence ID" value="OBR65288.1"/>
    <property type="molecule type" value="Genomic_DNA"/>
</dbReference>
<evidence type="ECO:0008006" key="4">
    <source>
        <dbReference type="Google" id="ProtNLM"/>
    </source>
</evidence>
<protein>
    <recommendedName>
        <fullName evidence="4">DUF4367 domain-containing protein</fullName>
    </recommendedName>
</protein>
<keyword evidence="1" id="KW-0472">Membrane</keyword>
<evidence type="ECO:0000313" key="3">
    <source>
        <dbReference type="Proteomes" id="UP000092024"/>
    </source>
</evidence>
<comment type="caution">
    <text evidence="2">The sequence shown here is derived from an EMBL/GenBank/DDBJ whole genome shotgun (WGS) entry which is preliminary data.</text>
</comment>
<name>A0A1A5YI95_9BACL</name>
<keyword evidence="1" id="KW-0812">Transmembrane</keyword>